<feature type="signal peptide" evidence="1">
    <location>
        <begin position="1"/>
        <end position="19"/>
    </location>
</feature>
<feature type="chain" id="PRO_5047540215" evidence="1">
    <location>
        <begin position="20"/>
        <end position="228"/>
    </location>
</feature>
<evidence type="ECO:0000313" key="2">
    <source>
        <dbReference type="EMBL" id="MFC5587453.1"/>
    </source>
</evidence>
<gene>
    <name evidence="2" type="ORF">ACFPRA_00840</name>
</gene>
<sequence length="228" mass="25236">MKKYFLLLLIGCSALVACHMEEVAVKGQYDLKGIITKIDSEGERLLVKDANEGLTWISLPENKVSATFNIGQEIVVWIDGEIAESAPAFAKAANIELAKQALHPFDFKNTDFPPTPLGLVTIHETTYEMTRGGFTWTKGNQTVQTDAASPTQIAESIEAIVTEPNSKVSIGIAQDPHLSVYLWEVERNDFISEGNELIIPHSSGRYVYEVIAKWSNGEQSYTFVVEVK</sequence>
<comment type="caution">
    <text evidence="2">The sequence shown here is derived from an EMBL/GenBank/DDBJ whole genome shotgun (WGS) entry which is preliminary data.</text>
</comment>
<keyword evidence="1" id="KW-0732">Signal</keyword>
<dbReference type="RefSeq" id="WP_381429475.1">
    <property type="nucleotide sequence ID" value="NZ_JBHSNO010000001.1"/>
</dbReference>
<protein>
    <submittedName>
        <fullName evidence="2">DUF3221 domain-containing protein</fullName>
    </submittedName>
</protein>
<dbReference type="Proteomes" id="UP001596109">
    <property type="component" value="Unassembled WGS sequence"/>
</dbReference>
<reference evidence="3" key="1">
    <citation type="journal article" date="2019" name="Int. J. Syst. Evol. Microbiol.">
        <title>The Global Catalogue of Microorganisms (GCM) 10K type strain sequencing project: providing services to taxonomists for standard genome sequencing and annotation.</title>
        <authorList>
            <consortium name="The Broad Institute Genomics Platform"/>
            <consortium name="The Broad Institute Genome Sequencing Center for Infectious Disease"/>
            <person name="Wu L."/>
            <person name="Ma J."/>
        </authorList>
    </citation>
    <scope>NUCLEOTIDE SEQUENCE [LARGE SCALE GENOMIC DNA]</scope>
    <source>
        <strain evidence="3">CGMCC 4.1434</strain>
    </source>
</reference>
<proteinExistence type="predicted"/>
<dbReference type="InterPro" id="IPR021598">
    <property type="entry name" value="DUF3221"/>
</dbReference>
<accession>A0ABW0TFD7</accession>
<name>A0ABW0TFD7_9BACL</name>
<dbReference type="Pfam" id="PF11518">
    <property type="entry name" value="DUF3221"/>
    <property type="match status" value="1"/>
</dbReference>
<keyword evidence="3" id="KW-1185">Reference proteome</keyword>
<dbReference type="EMBL" id="JBHSNO010000001">
    <property type="protein sequence ID" value="MFC5587453.1"/>
    <property type="molecule type" value="Genomic_DNA"/>
</dbReference>
<evidence type="ECO:0000313" key="3">
    <source>
        <dbReference type="Proteomes" id="UP001596109"/>
    </source>
</evidence>
<evidence type="ECO:0000256" key="1">
    <source>
        <dbReference type="SAM" id="SignalP"/>
    </source>
</evidence>
<dbReference type="PROSITE" id="PS51257">
    <property type="entry name" value="PROKAR_LIPOPROTEIN"/>
    <property type="match status" value="1"/>
</dbReference>
<organism evidence="2 3">
    <name type="scientific">Sporosarcina soli</name>
    <dbReference type="NCBI Taxonomy" id="334736"/>
    <lineage>
        <taxon>Bacteria</taxon>
        <taxon>Bacillati</taxon>
        <taxon>Bacillota</taxon>
        <taxon>Bacilli</taxon>
        <taxon>Bacillales</taxon>
        <taxon>Caryophanaceae</taxon>
        <taxon>Sporosarcina</taxon>
    </lineage>
</organism>